<dbReference type="InterPro" id="IPR035093">
    <property type="entry name" value="RelE/ParE_toxin_dom_sf"/>
</dbReference>
<dbReference type="SUPFAM" id="SSF143011">
    <property type="entry name" value="RelE-like"/>
    <property type="match status" value="1"/>
</dbReference>
<reference evidence="1 2" key="1">
    <citation type="submission" date="2018-06" db="EMBL/GenBank/DDBJ databases">
        <authorList>
            <consortium name="Pathogen Informatics"/>
            <person name="Doyle S."/>
        </authorList>
    </citation>
    <scope>NUCLEOTIDE SEQUENCE [LARGE SCALE GENOMIC DNA]</scope>
    <source>
        <strain evidence="1 2">NCTC12264</strain>
    </source>
</reference>
<evidence type="ECO:0000313" key="2">
    <source>
        <dbReference type="Proteomes" id="UP000254161"/>
    </source>
</evidence>
<dbReference type="Proteomes" id="UP000254161">
    <property type="component" value="Unassembled WGS sequence"/>
</dbReference>
<dbReference type="Gene3D" id="3.30.2310.20">
    <property type="entry name" value="RelE-like"/>
    <property type="match status" value="1"/>
</dbReference>
<dbReference type="EMBL" id="UFUZ01000002">
    <property type="protein sequence ID" value="SUX41123.1"/>
    <property type="molecule type" value="Genomic_DNA"/>
</dbReference>
<protein>
    <recommendedName>
        <fullName evidence="3">Type II toxin-antitoxin system RelE/ParE family toxin</fullName>
    </recommendedName>
</protein>
<evidence type="ECO:0008006" key="3">
    <source>
        <dbReference type="Google" id="ProtNLM"/>
    </source>
</evidence>
<dbReference type="AlphaFoldDB" id="A0A381F3U8"/>
<gene>
    <name evidence="1" type="ORF">NCTC12264_01941</name>
</gene>
<name>A0A381F3U8_CAMUP</name>
<accession>A0A381F3U8</accession>
<organism evidence="1 2">
    <name type="scientific">Campylobacter upsaliensis</name>
    <dbReference type="NCBI Taxonomy" id="28080"/>
    <lineage>
        <taxon>Bacteria</taxon>
        <taxon>Pseudomonadati</taxon>
        <taxon>Campylobacterota</taxon>
        <taxon>Epsilonproteobacteria</taxon>
        <taxon>Campylobacterales</taxon>
        <taxon>Campylobacteraceae</taxon>
        <taxon>Campylobacter</taxon>
    </lineage>
</organism>
<dbReference type="RefSeq" id="WP_115631391.1">
    <property type="nucleotide sequence ID" value="NZ_JANKIR010000029.1"/>
</dbReference>
<proteinExistence type="predicted"/>
<evidence type="ECO:0000313" key="1">
    <source>
        <dbReference type="EMBL" id="SUX41123.1"/>
    </source>
</evidence>
<sequence length="103" mass="11965">MYKICFMPEVFDDLDKLPKEVLKEVKSYFNAYKINPFAYSQPLQNKFGLNLSSCRKTYVANATYRIILQMENKVAKVVCIIAVGKREDLKAYKEADLRIKSNT</sequence>